<gene>
    <name evidence="4" type="ORF">HNQ50_004092</name>
</gene>
<dbReference type="EMBL" id="JACHHN010000010">
    <property type="protein sequence ID" value="MBB5193338.1"/>
    <property type="molecule type" value="Genomic_DNA"/>
</dbReference>
<dbReference type="PROSITE" id="PS01124">
    <property type="entry name" value="HTH_ARAC_FAMILY_2"/>
    <property type="match status" value="1"/>
</dbReference>
<dbReference type="GO" id="GO:0003700">
    <property type="term" value="F:DNA-binding transcription factor activity"/>
    <property type="evidence" value="ECO:0007669"/>
    <property type="project" value="InterPro"/>
</dbReference>
<proteinExistence type="predicted"/>
<dbReference type="PANTHER" id="PTHR43436:SF1">
    <property type="entry name" value="TRANSCRIPTIONAL REGULATORY PROTEIN"/>
    <property type="match status" value="1"/>
</dbReference>
<dbReference type="AlphaFoldDB" id="A0A840RLD5"/>
<dbReference type="Gene3D" id="1.10.10.60">
    <property type="entry name" value="Homeodomain-like"/>
    <property type="match status" value="2"/>
</dbReference>
<dbReference type="Pfam" id="PF12833">
    <property type="entry name" value="HTH_18"/>
    <property type="match status" value="1"/>
</dbReference>
<keyword evidence="1" id="KW-0805">Transcription regulation</keyword>
<name>A0A840RLD5_9NEIS</name>
<dbReference type="InterPro" id="IPR018060">
    <property type="entry name" value="HTH_AraC"/>
</dbReference>
<dbReference type="InterPro" id="IPR009594">
    <property type="entry name" value="Tscrpt_reg_HTH_AraC_N"/>
</dbReference>
<organism evidence="4 5">
    <name type="scientific">Silvimonas terrae</name>
    <dbReference type="NCBI Taxonomy" id="300266"/>
    <lineage>
        <taxon>Bacteria</taxon>
        <taxon>Pseudomonadati</taxon>
        <taxon>Pseudomonadota</taxon>
        <taxon>Betaproteobacteria</taxon>
        <taxon>Neisseriales</taxon>
        <taxon>Chitinibacteraceae</taxon>
        <taxon>Silvimonas</taxon>
    </lineage>
</organism>
<keyword evidence="4" id="KW-0238">DNA-binding</keyword>
<feature type="domain" description="HTH araC/xylS-type" evidence="3">
    <location>
        <begin position="194"/>
        <end position="292"/>
    </location>
</feature>
<dbReference type="Proteomes" id="UP000543030">
    <property type="component" value="Unassembled WGS sequence"/>
</dbReference>
<dbReference type="Pfam" id="PF06719">
    <property type="entry name" value="AraC_N"/>
    <property type="match status" value="1"/>
</dbReference>
<keyword evidence="2" id="KW-0804">Transcription</keyword>
<dbReference type="SMART" id="SM00342">
    <property type="entry name" value="HTH_ARAC"/>
    <property type="match status" value="1"/>
</dbReference>
<comment type="caution">
    <text evidence="4">The sequence shown here is derived from an EMBL/GenBank/DDBJ whole genome shotgun (WGS) entry which is preliminary data.</text>
</comment>
<dbReference type="InterPro" id="IPR009057">
    <property type="entry name" value="Homeodomain-like_sf"/>
</dbReference>
<dbReference type="GO" id="GO:0043565">
    <property type="term" value="F:sequence-specific DNA binding"/>
    <property type="evidence" value="ECO:0007669"/>
    <property type="project" value="InterPro"/>
</dbReference>
<sequence>MRMQQLATAVNTYIDSHGEASSPFFTQVPGLILLRATQEHHPTHLLHSPALCVVIQGAKWTTFGSTRYDYAAGEALLVSLDMPGFSQVARGSPDQPYLSVILGLDIGMLSQVLTELPQPPALPPENTPGAAVIRIEGPLADCTLRALRLIETPAAIPVLYPAIMKEICYWLLTGPHGGAVARLALGNSGTPNVVNAIHHLRSHFARAISIDELAAVAGLSASAFHRHFKALTAMSPLQYQKRMRLLQARKLMIVDAINAEDAAFQVGYESPSQFSREYARMFGQPPRRDISALRINKRVLENLVL</sequence>
<accession>A0A840RLD5</accession>
<evidence type="ECO:0000313" key="5">
    <source>
        <dbReference type="Proteomes" id="UP000543030"/>
    </source>
</evidence>
<evidence type="ECO:0000256" key="1">
    <source>
        <dbReference type="ARBA" id="ARBA00023015"/>
    </source>
</evidence>
<dbReference type="RefSeq" id="WP_221303277.1">
    <property type="nucleotide sequence ID" value="NZ_JACHHN010000010.1"/>
</dbReference>
<reference evidence="4 5" key="1">
    <citation type="submission" date="2020-08" db="EMBL/GenBank/DDBJ databases">
        <title>Genomic Encyclopedia of Type Strains, Phase IV (KMG-IV): sequencing the most valuable type-strain genomes for metagenomic binning, comparative biology and taxonomic classification.</title>
        <authorList>
            <person name="Goeker M."/>
        </authorList>
    </citation>
    <scope>NUCLEOTIDE SEQUENCE [LARGE SCALE GENOMIC DNA]</scope>
    <source>
        <strain evidence="4 5">DSM 18233</strain>
    </source>
</reference>
<evidence type="ECO:0000313" key="4">
    <source>
        <dbReference type="EMBL" id="MBB5193338.1"/>
    </source>
</evidence>
<evidence type="ECO:0000259" key="3">
    <source>
        <dbReference type="PROSITE" id="PS01124"/>
    </source>
</evidence>
<dbReference type="SUPFAM" id="SSF46689">
    <property type="entry name" value="Homeodomain-like"/>
    <property type="match status" value="2"/>
</dbReference>
<evidence type="ECO:0000256" key="2">
    <source>
        <dbReference type="ARBA" id="ARBA00023163"/>
    </source>
</evidence>
<keyword evidence="5" id="KW-1185">Reference proteome</keyword>
<protein>
    <submittedName>
        <fullName evidence="4">AraC-like DNA-binding protein</fullName>
    </submittedName>
</protein>
<dbReference type="PANTHER" id="PTHR43436">
    <property type="entry name" value="ARAC-FAMILY TRANSCRIPTIONAL REGULATOR"/>
    <property type="match status" value="1"/>
</dbReference>